<feature type="transmembrane region" description="Helical" evidence="1">
    <location>
        <begin position="12"/>
        <end position="32"/>
    </location>
</feature>
<keyword evidence="1" id="KW-0472">Membrane</keyword>
<dbReference type="Proteomes" id="UP001519343">
    <property type="component" value="Unassembled WGS sequence"/>
</dbReference>
<dbReference type="Pfam" id="PF07811">
    <property type="entry name" value="TadE"/>
    <property type="match status" value="1"/>
</dbReference>
<feature type="domain" description="TadE-like" evidence="2">
    <location>
        <begin position="9"/>
        <end position="51"/>
    </location>
</feature>
<keyword evidence="1" id="KW-0812">Transmembrane</keyword>
<proteinExistence type="predicted"/>
<name>A0ABS4GKR4_9BACL</name>
<organism evidence="3 4">
    <name type="scientific">Ammoniphilus resinae</name>
    <dbReference type="NCBI Taxonomy" id="861532"/>
    <lineage>
        <taxon>Bacteria</taxon>
        <taxon>Bacillati</taxon>
        <taxon>Bacillota</taxon>
        <taxon>Bacilli</taxon>
        <taxon>Bacillales</taxon>
        <taxon>Paenibacillaceae</taxon>
        <taxon>Aneurinibacillus group</taxon>
        <taxon>Ammoniphilus</taxon>
    </lineage>
</organism>
<evidence type="ECO:0000313" key="3">
    <source>
        <dbReference type="EMBL" id="MBP1930697.1"/>
    </source>
</evidence>
<gene>
    <name evidence="3" type="ORF">J2Z37_000684</name>
</gene>
<keyword evidence="1" id="KW-1133">Transmembrane helix</keyword>
<protein>
    <recommendedName>
        <fullName evidence="2">TadE-like domain-containing protein</fullName>
    </recommendedName>
</protein>
<dbReference type="InterPro" id="IPR012495">
    <property type="entry name" value="TadE-like_dom"/>
</dbReference>
<comment type="caution">
    <text evidence="3">The sequence shown here is derived from an EMBL/GenBank/DDBJ whole genome shotgun (WGS) entry which is preliminary data.</text>
</comment>
<accession>A0ABS4GKR4</accession>
<evidence type="ECO:0000259" key="2">
    <source>
        <dbReference type="Pfam" id="PF07811"/>
    </source>
</evidence>
<reference evidence="3 4" key="1">
    <citation type="submission" date="2021-03" db="EMBL/GenBank/DDBJ databases">
        <title>Genomic Encyclopedia of Type Strains, Phase IV (KMG-IV): sequencing the most valuable type-strain genomes for metagenomic binning, comparative biology and taxonomic classification.</title>
        <authorList>
            <person name="Goeker M."/>
        </authorList>
    </citation>
    <scope>NUCLEOTIDE SEQUENCE [LARGE SCALE GENOMIC DNA]</scope>
    <source>
        <strain evidence="3 4">DSM 24738</strain>
    </source>
</reference>
<sequence length="119" mass="12971">MRWLKNERGSQAIEFVAVLPLFFLMIAIVWQFTIAAGAKMTVEAAAMDGARMAIVDGDYVSAATNVASGYQGVQVSKSDMGNYVKVRVQLQVPLINHGFFRTTGLSLPVSSEVTLRKES</sequence>
<evidence type="ECO:0000313" key="4">
    <source>
        <dbReference type="Proteomes" id="UP001519343"/>
    </source>
</evidence>
<evidence type="ECO:0000256" key="1">
    <source>
        <dbReference type="SAM" id="Phobius"/>
    </source>
</evidence>
<dbReference type="RefSeq" id="WP_209808772.1">
    <property type="nucleotide sequence ID" value="NZ_JAGGKT010000001.1"/>
</dbReference>
<keyword evidence="4" id="KW-1185">Reference proteome</keyword>
<dbReference type="EMBL" id="JAGGKT010000001">
    <property type="protein sequence ID" value="MBP1930697.1"/>
    <property type="molecule type" value="Genomic_DNA"/>
</dbReference>